<dbReference type="AlphaFoldDB" id="A0A9X2AZ74"/>
<dbReference type="InterPro" id="IPR012938">
    <property type="entry name" value="Glc/Sorbosone_DH"/>
</dbReference>
<name>A0A9X2AZ74_9VIBR</name>
<comment type="caution">
    <text evidence="2">The sequence shown here is derived from an EMBL/GenBank/DDBJ whole genome shotgun (WGS) entry which is preliminary data.</text>
</comment>
<evidence type="ECO:0000313" key="2">
    <source>
        <dbReference type="EMBL" id="MCJ2377278.1"/>
    </source>
</evidence>
<gene>
    <name evidence="2" type="ORF">LNL84_10605</name>
</gene>
<dbReference type="PANTHER" id="PTHR19328:SF75">
    <property type="entry name" value="ALDOSE SUGAR DEHYDROGENASE YLII"/>
    <property type="match status" value="1"/>
</dbReference>
<dbReference type="InterPro" id="IPR011042">
    <property type="entry name" value="6-blade_b-propeller_TolB-like"/>
</dbReference>
<dbReference type="Pfam" id="PF07995">
    <property type="entry name" value="GSDH"/>
    <property type="match status" value="1"/>
</dbReference>
<organism evidence="2 3">
    <name type="scientific">Vibrio gelatinilyticus</name>
    <dbReference type="NCBI Taxonomy" id="2893468"/>
    <lineage>
        <taxon>Bacteria</taxon>
        <taxon>Pseudomonadati</taxon>
        <taxon>Pseudomonadota</taxon>
        <taxon>Gammaproteobacteria</taxon>
        <taxon>Vibrionales</taxon>
        <taxon>Vibrionaceae</taxon>
        <taxon>Vibrio</taxon>
    </lineage>
</organism>
<protein>
    <submittedName>
        <fullName evidence="2">PQQ-dependent sugar dehydrogenase</fullName>
    </submittedName>
</protein>
<sequence>MLTSHHRFLVFIYCLLFNTGICHAIELESSQLTKVATLNSVPWAIENFANNRFLISLRSGKLLVLDSHLGSIKEVPGLPDIYVKGQGGLMDIKQAPSEDNTFYVTYAKPIGNGGAPTVAKVVINNDRISVWQDLFTSNFTVTSGRHFGSRVTFDQKGFLYMTIGDGGDRDNGQDTTTHAGTIVRLGKSGEIPNDNPYVNSSNVLPEIYSFGHRNPQGIAFDPHNNVLWAIEHGPRGGDELNKIEAGKNYGWPITSHGQEYWGPINVGEAQEKEGIESPKKVYVPSIAPGSLYIYTNDYFPRLQGKLLIGALKLTHINILDVNNHAQVIEERRYYSELNERIRDITSDDKGNIWFIADSGAVYMVSRK</sequence>
<dbReference type="Proteomes" id="UP001139488">
    <property type="component" value="Unassembled WGS sequence"/>
</dbReference>
<dbReference type="InterPro" id="IPR011041">
    <property type="entry name" value="Quinoprot_gluc/sorb_DH_b-prop"/>
</dbReference>
<reference evidence="2" key="1">
    <citation type="submission" date="2021-11" db="EMBL/GenBank/DDBJ databases">
        <title>Vibrio ZSDE26 sp. nov. and Vibrio ZSDZ34 sp. nov., isolated from coastal seawater in Qingdao.</title>
        <authorList>
            <person name="Zhang P."/>
        </authorList>
    </citation>
    <scope>NUCLEOTIDE SEQUENCE</scope>
    <source>
        <strain evidence="2">ZSDZ34</strain>
    </source>
</reference>
<keyword evidence="3" id="KW-1185">Reference proteome</keyword>
<evidence type="ECO:0000259" key="1">
    <source>
        <dbReference type="Pfam" id="PF07995"/>
    </source>
</evidence>
<dbReference type="Gene3D" id="2.120.10.30">
    <property type="entry name" value="TolB, C-terminal domain"/>
    <property type="match status" value="1"/>
</dbReference>
<proteinExistence type="predicted"/>
<feature type="domain" description="Glucose/Sorbosone dehydrogenase" evidence="1">
    <location>
        <begin position="41"/>
        <end position="359"/>
    </location>
</feature>
<accession>A0A9X2AZ74</accession>
<dbReference type="SUPFAM" id="SSF50952">
    <property type="entry name" value="Soluble quinoprotein glucose dehydrogenase"/>
    <property type="match status" value="1"/>
</dbReference>
<dbReference type="EMBL" id="JAJNNZ010000007">
    <property type="protein sequence ID" value="MCJ2377278.1"/>
    <property type="molecule type" value="Genomic_DNA"/>
</dbReference>
<dbReference type="PANTHER" id="PTHR19328">
    <property type="entry name" value="HEDGEHOG-INTERACTING PROTEIN"/>
    <property type="match status" value="1"/>
</dbReference>
<dbReference type="RefSeq" id="WP_244357217.1">
    <property type="nucleotide sequence ID" value="NZ_JAJNNZ010000007.1"/>
</dbReference>
<evidence type="ECO:0000313" key="3">
    <source>
        <dbReference type="Proteomes" id="UP001139488"/>
    </source>
</evidence>